<evidence type="ECO:0000256" key="4">
    <source>
        <dbReference type="ARBA" id="ARBA00022519"/>
    </source>
</evidence>
<evidence type="ECO:0000313" key="7">
    <source>
        <dbReference type="EMBL" id="AWH94502.1"/>
    </source>
</evidence>
<evidence type="ECO:0000256" key="5">
    <source>
        <dbReference type="ARBA" id="ARBA00023136"/>
    </source>
</evidence>
<proteinExistence type="inferred from homology"/>
<dbReference type="RefSeq" id="WP_159110405.1">
    <property type="nucleotide sequence ID" value="NZ_CP015453.1"/>
</dbReference>
<protein>
    <recommendedName>
        <fullName evidence="9">Nitrate/nitrite transport system substrate-binding protein</fullName>
    </recommendedName>
</protein>
<dbReference type="InterPro" id="IPR044527">
    <property type="entry name" value="NrtA/CpmA_ABC-bd_dom"/>
</dbReference>
<evidence type="ECO:0000256" key="6">
    <source>
        <dbReference type="ARBA" id="ARBA00024031"/>
    </source>
</evidence>
<gene>
    <name evidence="7" type="ORF">A6048_02120</name>
</gene>
<dbReference type="PANTHER" id="PTHR30024:SF43">
    <property type="entry name" value="BLL4572 PROTEIN"/>
    <property type="match status" value="1"/>
</dbReference>
<evidence type="ECO:0000256" key="3">
    <source>
        <dbReference type="ARBA" id="ARBA00022475"/>
    </source>
</evidence>
<keyword evidence="2" id="KW-0813">Transport</keyword>
<name>A0AAD0JQE2_9ACTN</name>
<dbReference type="SUPFAM" id="SSF53850">
    <property type="entry name" value="Periplasmic binding protein-like II"/>
    <property type="match status" value="1"/>
</dbReference>
<reference evidence="7 8" key="1">
    <citation type="submission" date="2016-04" db="EMBL/GenBank/DDBJ databases">
        <title>Complete genome sequence of the haloalkaliphilic hydrocarbon-degrading bacterium Dietzia psychralcaliphila ILA-1T, isolated from a drain of a fish product-processing plant.</title>
        <authorList>
            <person name="Zhao J."/>
            <person name="Hu B."/>
            <person name="Geng S."/>
            <person name="Nie Y."/>
            <person name="Tang Y."/>
        </authorList>
    </citation>
    <scope>NUCLEOTIDE SEQUENCE [LARGE SCALE GENOMIC DNA]</scope>
    <source>
        <strain evidence="7 8">ILA-1</strain>
    </source>
</reference>
<evidence type="ECO:0008006" key="9">
    <source>
        <dbReference type="Google" id="ProtNLM"/>
    </source>
</evidence>
<evidence type="ECO:0000256" key="1">
    <source>
        <dbReference type="ARBA" id="ARBA00004533"/>
    </source>
</evidence>
<accession>A0AAD0JQE2</accession>
<comment type="similarity">
    <text evidence="6">Belongs to the CmpA/NrtA family.</text>
</comment>
<dbReference type="Proteomes" id="UP000244903">
    <property type="component" value="Chromosome"/>
</dbReference>
<dbReference type="PROSITE" id="PS51318">
    <property type="entry name" value="TAT"/>
    <property type="match status" value="1"/>
</dbReference>
<dbReference type="KEGG" id="dpc:A6048_02120"/>
<evidence type="ECO:0000313" key="8">
    <source>
        <dbReference type="Proteomes" id="UP000244903"/>
    </source>
</evidence>
<dbReference type="PANTHER" id="PTHR30024">
    <property type="entry name" value="ALIPHATIC SULFONATES-BINDING PROTEIN-RELATED"/>
    <property type="match status" value="1"/>
</dbReference>
<sequence>MGRRGFLTLAGTTAGSGLLAACGTGGTAPPAAPAVEPGTHGEDVHALPGIENPELTIGFIPITCASPLVNAAPLGIYAKHGLRVTLKKYAGWADLWGAYVAGEVQATHMLAPMPLALHHGFASGRKATRMPLITNVNGQAITLANRHRDTVRGPEDMRGFVLGIPFDFSLHNLLLRHYLSTGGLDPDLDVDLRILRPADMVANLLTGNIDGFLGPDPFNQLAVARGAGYLFTLTRDLWDGHPCCCLGVSDEWALENPVTYRALTRAVADAAVWSDDPAHRPQAAASMATEQFLNQEPALLTSILAGTYPDGTGRTMQEPDRIGFRPFPREDFGMWILTQLQRWGLTDDRDLGNSAALYAATTEVFDTPAAARALNDLGIDIPSARTETITGIPFDPARTDIWTRREVTS</sequence>
<keyword evidence="4" id="KW-0997">Cell inner membrane</keyword>
<dbReference type="GO" id="GO:0005886">
    <property type="term" value="C:plasma membrane"/>
    <property type="evidence" value="ECO:0007669"/>
    <property type="project" value="UniProtKB-SubCell"/>
</dbReference>
<dbReference type="InterPro" id="IPR006311">
    <property type="entry name" value="TAT_signal"/>
</dbReference>
<comment type="subcellular location">
    <subcellularLocation>
        <location evidence="1">Cell inner membrane</location>
    </subcellularLocation>
</comment>
<dbReference type="PROSITE" id="PS51257">
    <property type="entry name" value="PROKAR_LIPOPROTEIN"/>
    <property type="match status" value="1"/>
</dbReference>
<dbReference type="EMBL" id="CP015453">
    <property type="protein sequence ID" value="AWH94502.1"/>
    <property type="molecule type" value="Genomic_DNA"/>
</dbReference>
<dbReference type="Pfam" id="PF13379">
    <property type="entry name" value="NMT1_2"/>
    <property type="match status" value="1"/>
</dbReference>
<dbReference type="CDD" id="cd13553">
    <property type="entry name" value="PBP2_NrtA_CpmA_like"/>
    <property type="match status" value="1"/>
</dbReference>
<keyword evidence="8" id="KW-1185">Reference proteome</keyword>
<evidence type="ECO:0000256" key="2">
    <source>
        <dbReference type="ARBA" id="ARBA00022448"/>
    </source>
</evidence>
<keyword evidence="5" id="KW-0472">Membrane</keyword>
<organism evidence="7 8">
    <name type="scientific">Dietzia psychralcaliphila</name>
    <dbReference type="NCBI Taxonomy" id="139021"/>
    <lineage>
        <taxon>Bacteria</taxon>
        <taxon>Bacillati</taxon>
        <taxon>Actinomycetota</taxon>
        <taxon>Actinomycetes</taxon>
        <taxon>Mycobacteriales</taxon>
        <taxon>Dietziaceae</taxon>
        <taxon>Dietzia</taxon>
    </lineage>
</organism>
<dbReference type="AlphaFoldDB" id="A0AAD0JQE2"/>
<keyword evidence="3" id="KW-1003">Cell membrane</keyword>
<dbReference type="Gene3D" id="3.40.190.10">
    <property type="entry name" value="Periplasmic binding protein-like II"/>
    <property type="match status" value="2"/>
</dbReference>